<proteinExistence type="predicted"/>
<organism evidence="1">
    <name type="scientific">bioreactor metagenome</name>
    <dbReference type="NCBI Taxonomy" id="1076179"/>
    <lineage>
        <taxon>unclassified sequences</taxon>
        <taxon>metagenomes</taxon>
        <taxon>ecological metagenomes</taxon>
    </lineage>
</organism>
<evidence type="ECO:0000313" key="1">
    <source>
        <dbReference type="EMBL" id="MPN12743.1"/>
    </source>
</evidence>
<comment type="caution">
    <text evidence="1">The sequence shown here is derived from an EMBL/GenBank/DDBJ whole genome shotgun (WGS) entry which is preliminary data.</text>
</comment>
<name>A0A645FKL0_9ZZZZ</name>
<gene>
    <name evidence="1" type="ORF">SDC9_160063</name>
</gene>
<dbReference type="EMBL" id="VSSQ01059156">
    <property type="protein sequence ID" value="MPN12743.1"/>
    <property type="molecule type" value="Genomic_DNA"/>
</dbReference>
<reference evidence="1" key="1">
    <citation type="submission" date="2019-08" db="EMBL/GenBank/DDBJ databases">
        <authorList>
            <person name="Kucharzyk K."/>
            <person name="Murdoch R.W."/>
            <person name="Higgins S."/>
            <person name="Loffler F."/>
        </authorList>
    </citation>
    <scope>NUCLEOTIDE SEQUENCE</scope>
</reference>
<accession>A0A645FKL0</accession>
<sequence length="241" mass="26094">MVNIVADIVFEQRPLVMQQYAVDRIHEGMTAGQAAQTVGVRAADEIEIGFADDSSHSEMAAGHQPLNSAGVFQRIPVVDAQFVAIAVMLAEELGIVDQHVGQLIGQKTEITLADQIVIFTFLIGKLERRMGQVDDRSPLLFFLIASEGFAGRRGAVICAGNLTVKLEFAAFHAEQHHRTDAAANRSCIQSVKDHHEKLFGLFALELRTETLLAVALALFVAVKFVGVGGNPPAGHVQPDFE</sequence>
<protein>
    <submittedName>
        <fullName evidence="1">Uncharacterized protein</fullName>
    </submittedName>
</protein>
<dbReference type="AlphaFoldDB" id="A0A645FKL0"/>